<evidence type="ECO:0000256" key="1">
    <source>
        <dbReference type="SAM" id="MobiDB-lite"/>
    </source>
</evidence>
<keyword evidence="3" id="KW-1185">Reference proteome</keyword>
<name>A0A1Y2HKT9_9FUNG</name>
<comment type="caution">
    <text evidence="2">The sequence shown here is derived from an EMBL/GenBank/DDBJ whole genome shotgun (WGS) entry which is preliminary data.</text>
</comment>
<accession>A0A1Y2HKT9</accession>
<sequence>MMDTLPAIAVADSDGQNSGSLDTGESEGSSAAPTGFGTDGESSRKRGADSRLPSLPPVRRPLLDAIDDLRDDGLEPELAVASDTSSLLPLLACRTGASLAVTSFSRPPSVMSPPKESAAAAAASAACSLAACSLAFFRAFLLRGCVEVWGALGTDVVTD</sequence>
<dbReference type="Proteomes" id="UP000193411">
    <property type="component" value="Unassembled WGS sequence"/>
</dbReference>
<dbReference type="AlphaFoldDB" id="A0A1Y2HKT9"/>
<protein>
    <submittedName>
        <fullName evidence="2">Uncharacterized protein</fullName>
    </submittedName>
</protein>
<proteinExistence type="predicted"/>
<evidence type="ECO:0000313" key="2">
    <source>
        <dbReference type="EMBL" id="ORZ33722.1"/>
    </source>
</evidence>
<gene>
    <name evidence="2" type="ORF">BCR44DRAFT_1437477</name>
</gene>
<dbReference type="EMBL" id="MCFL01000033">
    <property type="protein sequence ID" value="ORZ33722.1"/>
    <property type="molecule type" value="Genomic_DNA"/>
</dbReference>
<organism evidence="2 3">
    <name type="scientific">Catenaria anguillulae PL171</name>
    <dbReference type="NCBI Taxonomy" id="765915"/>
    <lineage>
        <taxon>Eukaryota</taxon>
        <taxon>Fungi</taxon>
        <taxon>Fungi incertae sedis</taxon>
        <taxon>Blastocladiomycota</taxon>
        <taxon>Blastocladiomycetes</taxon>
        <taxon>Blastocladiales</taxon>
        <taxon>Catenariaceae</taxon>
        <taxon>Catenaria</taxon>
    </lineage>
</organism>
<evidence type="ECO:0000313" key="3">
    <source>
        <dbReference type="Proteomes" id="UP000193411"/>
    </source>
</evidence>
<reference evidence="2 3" key="1">
    <citation type="submission" date="2016-07" db="EMBL/GenBank/DDBJ databases">
        <title>Pervasive Adenine N6-methylation of Active Genes in Fungi.</title>
        <authorList>
            <consortium name="DOE Joint Genome Institute"/>
            <person name="Mondo S.J."/>
            <person name="Dannebaum R.O."/>
            <person name="Kuo R.C."/>
            <person name="Labutti K."/>
            <person name="Haridas S."/>
            <person name="Kuo A."/>
            <person name="Salamov A."/>
            <person name="Ahrendt S.R."/>
            <person name="Lipzen A."/>
            <person name="Sullivan W."/>
            <person name="Andreopoulos W.B."/>
            <person name="Clum A."/>
            <person name="Lindquist E."/>
            <person name="Daum C."/>
            <person name="Ramamoorthy G.K."/>
            <person name="Gryganskyi A."/>
            <person name="Culley D."/>
            <person name="Magnuson J.K."/>
            <person name="James T.Y."/>
            <person name="O'Malley M.A."/>
            <person name="Stajich J.E."/>
            <person name="Spatafora J.W."/>
            <person name="Visel A."/>
            <person name="Grigoriev I.V."/>
        </authorList>
    </citation>
    <scope>NUCLEOTIDE SEQUENCE [LARGE SCALE GENOMIC DNA]</scope>
    <source>
        <strain evidence="2 3">PL171</strain>
    </source>
</reference>
<feature type="region of interest" description="Disordered" evidence="1">
    <location>
        <begin position="1"/>
        <end position="59"/>
    </location>
</feature>
<feature type="compositionally biased region" description="Polar residues" evidence="1">
    <location>
        <begin position="14"/>
        <end position="32"/>
    </location>
</feature>